<evidence type="ECO:0000313" key="6">
    <source>
        <dbReference type="EMBL" id="WDI30870.1"/>
    </source>
</evidence>
<evidence type="ECO:0000256" key="1">
    <source>
        <dbReference type="ARBA" id="ARBA00001561"/>
    </source>
</evidence>
<dbReference type="PANTHER" id="PTHR30404">
    <property type="entry name" value="N-ACETYLMURAMOYL-L-ALANINE AMIDASE"/>
    <property type="match status" value="1"/>
</dbReference>
<dbReference type="GO" id="GO:0030288">
    <property type="term" value="C:outer membrane-bounded periplasmic space"/>
    <property type="evidence" value="ECO:0007669"/>
    <property type="project" value="TreeGrafter"/>
</dbReference>
<gene>
    <name evidence="6" type="ORF">PUV54_12990</name>
</gene>
<comment type="catalytic activity">
    <reaction evidence="1">
        <text>Hydrolyzes the link between N-acetylmuramoyl residues and L-amino acid residues in certain cell-wall glycopeptides.</text>
        <dbReference type="EC" id="3.5.1.28"/>
    </reaction>
</comment>
<dbReference type="InterPro" id="IPR002508">
    <property type="entry name" value="MurNAc-LAA_cat"/>
</dbReference>
<dbReference type="Pfam" id="PF11741">
    <property type="entry name" value="AMIN"/>
    <property type="match status" value="1"/>
</dbReference>
<evidence type="ECO:0000313" key="7">
    <source>
        <dbReference type="Proteomes" id="UP001214043"/>
    </source>
</evidence>
<dbReference type="AlphaFoldDB" id="A0AAE9ZIE3"/>
<proteinExistence type="predicted"/>
<evidence type="ECO:0000256" key="2">
    <source>
        <dbReference type="ARBA" id="ARBA00011901"/>
    </source>
</evidence>
<dbReference type="InterPro" id="IPR050695">
    <property type="entry name" value="N-acetylmuramoyl_amidase_3"/>
</dbReference>
<dbReference type="GO" id="GO:0008745">
    <property type="term" value="F:N-acetylmuramoyl-L-alanine amidase activity"/>
    <property type="evidence" value="ECO:0007669"/>
    <property type="project" value="UniProtKB-EC"/>
</dbReference>
<feature type="chain" id="PRO_5042239109" description="N-acetylmuramoyl-L-alanine amidase" evidence="4">
    <location>
        <begin position="29"/>
        <end position="445"/>
    </location>
</feature>
<dbReference type="Proteomes" id="UP001214043">
    <property type="component" value="Chromosome"/>
</dbReference>
<dbReference type="SMART" id="SM00646">
    <property type="entry name" value="Ami_3"/>
    <property type="match status" value="1"/>
</dbReference>
<protein>
    <recommendedName>
        <fullName evidence="2">N-acetylmuramoyl-L-alanine amidase</fullName>
        <ecNumber evidence="2">3.5.1.28</ecNumber>
    </recommendedName>
</protein>
<sequence>MSELCSRTVRCAVTIVAVVSACLGLAHAAPDLMEVRFGPAKDATRIVFDLNGAPEYAVSGDQSGAGRLYVDFAGLTLKPADKTYKSGKGHIARYGFADRGRDGVRAVLEFEKTAKIKEVFLLEPKGDITKHRLVVDLVTADKSAFMASLPDSYGDLTLVIEQATAESEDRAVVASTPQQTVIPPTPTRKATVDVAKTPANVKRVVVVDAGHGGRDPGSQGQSGTLEKTVTLSAALELAEILKKTGRYEVVLTRESDKDSRMLRDQRDELARRESLAREAGAELFISLHADAISQNAVRGASVYTLSDEGTARSTRLAKSAGNYHVYDIDLEEYDSVVGGILLDKAQESTLTNSSKFAELLIENLTGKTPMLNRSHRKGDLRVLLAADVPAVLLELAFISNAKDEANLNSPVWRTRVMTAVAASIDRYFEDKEPRQHAAARAGGAR</sequence>
<dbReference type="InterPro" id="IPR021731">
    <property type="entry name" value="AMIN_dom"/>
</dbReference>
<name>A0AAE9ZIE3_9PROT</name>
<reference evidence="6" key="1">
    <citation type="submission" date="2023-02" db="EMBL/GenBank/DDBJ databases">
        <title>Genome sequence of Hyphococcus flavus.</title>
        <authorList>
            <person name="Rong J.-C."/>
            <person name="Zhao Q."/>
            <person name="Yi M."/>
            <person name="Wu J.-Y."/>
        </authorList>
    </citation>
    <scope>NUCLEOTIDE SEQUENCE</scope>
    <source>
        <strain evidence="6">MCCC 1K03223</strain>
    </source>
</reference>
<evidence type="ECO:0000256" key="3">
    <source>
        <dbReference type="ARBA" id="ARBA00022801"/>
    </source>
</evidence>
<dbReference type="Pfam" id="PF01520">
    <property type="entry name" value="Amidase_3"/>
    <property type="match status" value="1"/>
</dbReference>
<keyword evidence="4" id="KW-0732">Signal</keyword>
<dbReference type="EC" id="3.5.1.28" evidence="2"/>
<dbReference type="RefSeq" id="WP_274492692.1">
    <property type="nucleotide sequence ID" value="NZ_CP118166.1"/>
</dbReference>
<dbReference type="EMBL" id="CP118166">
    <property type="protein sequence ID" value="WDI30870.1"/>
    <property type="molecule type" value="Genomic_DNA"/>
</dbReference>
<feature type="signal peptide" evidence="4">
    <location>
        <begin position="1"/>
        <end position="28"/>
    </location>
</feature>
<evidence type="ECO:0000256" key="4">
    <source>
        <dbReference type="SAM" id="SignalP"/>
    </source>
</evidence>
<accession>A0AAE9ZIE3</accession>
<dbReference type="KEGG" id="hfl:PUV54_12990"/>
<dbReference type="Gene3D" id="2.60.40.3500">
    <property type="match status" value="1"/>
</dbReference>
<organism evidence="6 7">
    <name type="scientific">Hyphococcus flavus</name>
    <dbReference type="NCBI Taxonomy" id="1866326"/>
    <lineage>
        <taxon>Bacteria</taxon>
        <taxon>Pseudomonadati</taxon>
        <taxon>Pseudomonadota</taxon>
        <taxon>Alphaproteobacteria</taxon>
        <taxon>Parvularculales</taxon>
        <taxon>Parvularculaceae</taxon>
        <taxon>Hyphococcus</taxon>
    </lineage>
</organism>
<keyword evidence="7" id="KW-1185">Reference proteome</keyword>
<dbReference type="Gene3D" id="3.40.630.40">
    <property type="entry name" value="Zn-dependent exopeptidases"/>
    <property type="match status" value="1"/>
</dbReference>
<dbReference type="SUPFAM" id="SSF53187">
    <property type="entry name" value="Zn-dependent exopeptidases"/>
    <property type="match status" value="1"/>
</dbReference>
<dbReference type="PROSITE" id="PS51257">
    <property type="entry name" value="PROKAR_LIPOPROTEIN"/>
    <property type="match status" value="1"/>
</dbReference>
<feature type="domain" description="MurNAc-LAA" evidence="5">
    <location>
        <begin position="273"/>
        <end position="425"/>
    </location>
</feature>
<dbReference type="PANTHER" id="PTHR30404:SF0">
    <property type="entry name" value="N-ACETYLMURAMOYL-L-ALANINE AMIDASE AMIC"/>
    <property type="match status" value="1"/>
</dbReference>
<evidence type="ECO:0000259" key="5">
    <source>
        <dbReference type="SMART" id="SM00646"/>
    </source>
</evidence>
<keyword evidence="3 6" id="KW-0378">Hydrolase</keyword>
<dbReference type="CDD" id="cd02696">
    <property type="entry name" value="MurNAc-LAA"/>
    <property type="match status" value="1"/>
</dbReference>
<dbReference type="GO" id="GO:0009253">
    <property type="term" value="P:peptidoglycan catabolic process"/>
    <property type="evidence" value="ECO:0007669"/>
    <property type="project" value="InterPro"/>
</dbReference>